<name>A0A645JE79_9ZZZZ</name>
<evidence type="ECO:0000313" key="2">
    <source>
        <dbReference type="EMBL" id="MPN60979.1"/>
    </source>
</evidence>
<dbReference type="EMBL" id="VSSQ01136964">
    <property type="protein sequence ID" value="MPN60979.1"/>
    <property type="molecule type" value="Genomic_DNA"/>
</dbReference>
<protein>
    <submittedName>
        <fullName evidence="2">Uncharacterized protein</fullName>
    </submittedName>
</protein>
<proteinExistence type="predicted"/>
<feature type="region of interest" description="Disordered" evidence="1">
    <location>
        <begin position="24"/>
        <end position="50"/>
    </location>
</feature>
<gene>
    <name evidence="2" type="ORF">SDC9_208713</name>
</gene>
<dbReference type="AlphaFoldDB" id="A0A645JE79"/>
<comment type="caution">
    <text evidence="2">The sequence shown here is derived from an EMBL/GenBank/DDBJ whole genome shotgun (WGS) entry which is preliminary data.</text>
</comment>
<organism evidence="2">
    <name type="scientific">bioreactor metagenome</name>
    <dbReference type="NCBI Taxonomy" id="1076179"/>
    <lineage>
        <taxon>unclassified sequences</taxon>
        <taxon>metagenomes</taxon>
        <taxon>ecological metagenomes</taxon>
    </lineage>
</organism>
<sequence length="85" mass="9301">MIFGRFAAVFESVRSVSDSADSKQASRCAQFRSGPQLEPETEIPSPAGVSAAGKKSLKLSAYRLKRSPTCLRLLMQLIERARSRA</sequence>
<accession>A0A645JE79</accession>
<reference evidence="2" key="1">
    <citation type="submission" date="2019-08" db="EMBL/GenBank/DDBJ databases">
        <authorList>
            <person name="Kucharzyk K."/>
            <person name="Murdoch R.W."/>
            <person name="Higgins S."/>
            <person name="Loffler F."/>
        </authorList>
    </citation>
    <scope>NUCLEOTIDE SEQUENCE</scope>
</reference>
<evidence type="ECO:0000256" key="1">
    <source>
        <dbReference type="SAM" id="MobiDB-lite"/>
    </source>
</evidence>